<dbReference type="GO" id="GO:0003676">
    <property type="term" value="F:nucleic acid binding"/>
    <property type="evidence" value="ECO:0007669"/>
    <property type="project" value="InterPro"/>
</dbReference>
<feature type="compositionally biased region" description="Low complexity" evidence="1">
    <location>
        <begin position="224"/>
        <end position="242"/>
    </location>
</feature>
<dbReference type="Gene3D" id="2.40.70.10">
    <property type="entry name" value="Acid Proteases"/>
    <property type="match status" value="1"/>
</dbReference>
<protein>
    <recommendedName>
        <fullName evidence="2">Ty3 transposon capsid-like protein domain-containing protein</fullName>
    </recommendedName>
</protein>
<dbReference type="InterPro" id="IPR036875">
    <property type="entry name" value="Znf_CCHC_sf"/>
</dbReference>
<dbReference type="AlphaFoldDB" id="A0A2A4JBB0"/>
<evidence type="ECO:0000259" key="2">
    <source>
        <dbReference type="Pfam" id="PF19259"/>
    </source>
</evidence>
<evidence type="ECO:0000313" key="4">
    <source>
        <dbReference type="EMBL" id="PCG68684.1"/>
    </source>
</evidence>
<sequence length="386" mass="44202">MSSLKRSRSFAQAAFSFDGTRDYEKIETFLTFARKYKAYKNISDTDALQTVYIILKDEAKDWWDRTRDNISTWADFESQLRRAFLPKKPAYVVFQELSELRQKPDELTQRFVAKQRALFDQLEPPLPEVVQLDMMYGFLHPKIQEQIPRKCIESFEGLLEAAKAFEQENINKPQVKTPENRTGRKRVRCSFCKNFGHVAEVCRKRQKLTIDDSASGTSIENLEPAPQTAIPQSPAPSASQEPRNTLSTVDGKPRFMIEISIGTAKELAVVDSSIKTSLASFKFYSYLKSIGFHFQEENSMAEGVGKVAKSQDALKGRIPVKVRDRCVLTTFVVFPDARENKSLLGTEFIADGRINLNLQQKTWNFIDEPDVHYNLIPENYVINDEN</sequence>
<dbReference type="GO" id="GO:0008270">
    <property type="term" value="F:zinc ion binding"/>
    <property type="evidence" value="ECO:0007669"/>
    <property type="project" value="InterPro"/>
</dbReference>
<proteinExistence type="predicted"/>
<accession>A0A2A4JBB0</accession>
<dbReference type="Pfam" id="PF19259">
    <property type="entry name" value="Ty3_capsid"/>
    <property type="match status" value="1"/>
</dbReference>
<evidence type="ECO:0000256" key="1">
    <source>
        <dbReference type="SAM" id="MobiDB-lite"/>
    </source>
</evidence>
<name>A0A2A4JBB0_HELVI</name>
<comment type="caution">
    <text evidence="3">The sequence shown here is derived from an EMBL/GenBank/DDBJ whole genome shotgun (WGS) entry which is preliminary data.</text>
</comment>
<organism evidence="3">
    <name type="scientific">Heliothis virescens</name>
    <name type="common">Tobacco budworm moth</name>
    <dbReference type="NCBI Taxonomy" id="7102"/>
    <lineage>
        <taxon>Eukaryota</taxon>
        <taxon>Metazoa</taxon>
        <taxon>Ecdysozoa</taxon>
        <taxon>Arthropoda</taxon>
        <taxon>Hexapoda</taxon>
        <taxon>Insecta</taxon>
        <taxon>Pterygota</taxon>
        <taxon>Neoptera</taxon>
        <taxon>Endopterygota</taxon>
        <taxon>Lepidoptera</taxon>
        <taxon>Glossata</taxon>
        <taxon>Ditrysia</taxon>
        <taxon>Noctuoidea</taxon>
        <taxon>Noctuidae</taxon>
        <taxon>Heliothinae</taxon>
        <taxon>Heliothis</taxon>
    </lineage>
</organism>
<reference evidence="3" key="1">
    <citation type="submission" date="2017-09" db="EMBL/GenBank/DDBJ databases">
        <title>Contemporary evolution of a Lepidopteran species, Heliothis virescens, in response to modern agricultural practices.</title>
        <authorList>
            <person name="Fritz M.L."/>
            <person name="Deyonke A.M."/>
            <person name="Papanicolaou A."/>
            <person name="Micinski S."/>
            <person name="Westbrook J."/>
            <person name="Gould F."/>
        </authorList>
    </citation>
    <scope>NUCLEOTIDE SEQUENCE [LARGE SCALE GENOMIC DNA]</scope>
    <source>
        <strain evidence="3">HvINT-</strain>
        <tissue evidence="3">Whole body</tissue>
    </source>
</reference>
<feature type="domain" description="Ty3 transposon capsid-like protein" evidence="2">
    <location>
        <begin position="12"/>
        <end position="179"/>
    </location>
</feature>
<gene>
    <name evidence="3" type="ORF">B5V51_4969</name>
    <name evidence="4" type="ORF">B5V51_4970</name>
</gene>
<feature type="region of interest" description="Disordered" evidence="1">
    <location>
        <begin position="213"/>
        <end position="249"/>
    </location>
</feature>
<dbReference type="EMBL" id="NWSH01002283">
    <property type="protein sequence ID" value="PCG68684.1"/>
    <property type="molecule type" value="Genomic_DNA"/>
</dbReference>
<dbReference type="EMBL" id="NWSH01002283">
    <property type="protein sequence ID" value="PCG68683.1"/>
    <property type="molecule type" value="Genomic_DNA"/>
</dbReference>
<dbReference type="InterPro" id="IPR045358">
    <property type="entry name" value="Ty3_capsid"/>
</dbReference>
<dbReference type="STRING" id="7102.A0A2A4JBB0"/>
<dbReference type="SUPFAM" id="SSF57756">
    <property type="entry name" value="Retrovirus zinc finger-like domains"/>
    <property type="match status" value="1"/>
</dbReference>
<dbReference type="InterPro" id="IPR021109">
    <property type="entry name" value="Peptidase_aspartic_dom_sf"/>
</dbReference>
<evidence type="ECO:0000313" key="3">
    <source>
        <dbReference type="EMBL" id="PCG68683.1"/>
    </source>
</evidence>